<sequence>MSLAFQSLIRPAVRSFMASLPTRMFHACNADQLSSFKDVDPVKHRERLDQQNAWRRRKLLEDPIKVKNQRRIDYINYFYGKPENAQKVHDRNRKPDAVERRKQYDQKPATRQSAGLRQFIQRRPDIWKHMTWKTHTPVLYEHKIEHRCATCYSNPYLGLRLWWKRHNSPDYGSEHIPDLYECHSCFVADWSRALPVGYEGFVFGQGKTLRLSDMATPPDPKEKGH</sequence>
<dbReference type="Proteomes" id="UP000716446">
    <property type="component" value="Unassembled WGS sequence"/>
</dbReference>
<evidence type="ECO:0000256" key="1">
    <source>
        <dbReference type="SAM" id="MobiDB-lite"/>
    </source>
</evidence>
<protein>
    <submittedName>
        <fullName evidence="2">Uncharacterized protein</fullName>
    </submittedName>
</protein>
<evidence type="ECO:0000313" key="3">
    <source>
        <dbReference type="Proteomes" id="UP000716446"/>
    </source>
</evidence>
<feature type="region of interest" description="Disordered" evidence="1">
    <location>
        <begin position="86"/>
        <end position="113"/>
    </location>
</feature>
<proteinExistence type="predicted"/>
<evidence type="ECO:0000313" key="2">
    <source>
        <dbReference type="EMBL" id="CAD0083247.1"/>
    </source>
</evidence>
<dbReference type="AlphaFoldDB" id="A0A9N8P696"/>
<feature type="compositionally biased region" description="Basic and acidic residues" evidence="1">
    <location>
        <begin position="86"/>
        <end position="105"/>
    </location>
</feature>
<name>A0A9N8P696_9PEZI</name>
<gene>
    <name evidence="2" type="ORF">AWRI4619_LOCUS1814</name>
</gene>
<comment type="caution">
    <text evidence="2">The sequence shown here is derived from an EMBL/GenBank/DDBJ whole genome shotgun (WGS) entry which is preliminary data.</text>
</comment>
<dbReference type="EMBL" id="CAIJEN010000002">
    <property type="protein sequence ID" value="CAD0083247.1"/>
    <property type="molecule type" value="Genomic_DNA"/>
</dbReference>
<reference evidence="2" key="1">
    <citation type="submission" date="2020-06" db="EMBL/GenBank/DDBJ databases">
        <authorList>
            <person name="Onetto C."/>
        </authorList>
    </citation>
    <scope>NUCLEOTIDE SEQUENCE</scope>
</reference>
<keyword evidence="3" id="KW-1185">Reference proteome</keyword>
<organism evidence="2 3">
    <name type="scientific">Aureobasidium vineae</name>
    <dbReference type="NCBI Taxonomy" id="2773715"/>
    <lineage>
        <taxon>Eukaryota</taxon>
        <taxon>Fungi</taxon>
        <taxon>Dikarya</taxon>
        <taxon>Ascomycota</taxon>
        <taxon>Pezizomycotina</taxon>
        <taxon>Dothideomycetes</taxon>
        <taxon>Dothideomycetidae</taxon>
        <taxon>Dothideales</taxon>
        <taxon>Saccotheciaceae</taxon>
        <taxon>Aureobasidium</taxon>
    </lineage>
</organism>
<accession>A0A9N8P696</accession>